<dbReference type="InterPro" id="IPR018247">
    <property type="entry name" value="EF_Hand_1_Ca_BS"/>
</dbReference>
<gene>
    <name evidence="1" type="ORF">SAMN03080602_02411</name>
</gene>
<dbReference type="Proteomes" id="UP000193420">
    <property type="component" value="Unassembled WGS sequence"/>
</dbReference>
<protein>
    <submittedName>
        <fullName evidence="1">Uncharacterized protein</fullName>
    </submittedName>
</protein>
<dbReference type="AlphaFoldDB" id="A0A1X7JZ47"/>
<dbReference type="PROSITE" id="PS00018">
    <property type="entry name" value="EF_HAND_1"/>
    <property type="match status" value="1"/>
</dbReference>
<dbReference type="OrthoDB" id="9784036at2"/>
<sequence length="108" mass="12606">MRFPLVAMEVRSRVTLDMIKSLRQRMPLQYFFQCGPEEKTNDRNNNGVIDVIDVTLYLIHELQLKGYSYPGDICYKEIEGGKYDLSTWGTALPQFIKWAFLKDGIRPL</sequence>
<dbReference type="RefSeq" id="WP_139827214.1">
    <property type="nucleotide sequence ID" value="NZ_FXAO01000004.1"/>
</dbReference>
<dbReference type="STRING" id="188872.SAMN03080602_02411"/>
<reference evidence="2" key="1">
    <citation type="submission" date="2017-04" db="EMBL/GenBank/DDBJ databases">
        <authorList>
            <person name="Varghese N."/>
            <person name="Submissions S."/>
        </authorList>
    </citation>
    <scope>NUCLEOTIDE SEQUENCE [LARGE SCALE GENOMIC DNA]</scope>
    <source>
        <strain evidence="2">DSM 19835</strain>
    </source>
</reference>
<organism evidence="1 2">
    <name type="scientific">Arenibacter troitsensis</name>
    <dbReference type="NCBI Taxonomy" id="188872"/>
    <lineage>
        <taxon>Bacteria</taxon>
        <taxon>Pseudomonadati</taxon>
        <taxon>Bacteroidota</taxon>
        <taxon>Flavobacteriia</taxon>
        <taxon>Flavobacteriales</taxon>
        <taxon>Flavobacteriaceae</taxon>
        <taxon>Arenibacter</taxon>
    </lineage>
</organism>
<dbReference type="EMBL" id="FXAO01000004">
    <property type="protein sequence ID" value="SMG33446.1"/>
    <property type="molecule type" value="Genomic_DNA"/>
</dbReference>
<keyword evidence="2" id="KW-1185">Reference proteome</keyword>
<name>A0A1X7JZ47_9FLAO</name>
<proteinExistence type="predicted"/>
<evidence type="ECO:0000313" key="2">
    <source>
        <dbReference type="Proteomes" id="UP000193420"/>
    </source>
</evidence>
<evidence type="ECO:0000313" key="1">
    <source>
        <dbReference type="EMBL" id="SMG33446.1"/>
    </source>
</evidence>
<accession>A0A1X7JZ47</accession>